<dbReference type="GO" id="GO:0009055">
    <property type="term" value="F:electron transfer activity"/>
    <property type="evidence" value="ECO:0007669"/>
    <property type="project" value="InterPro"/>
</dbReference>
<keyword evidence="1" id="KW-0249">Electron transport</keyword>
<dbReference type="InterPro" id="IPR014729">
    <property type="entry name" value="Rossmann-like_a/b/a_fold"/>
</dbReference>
<dbReference type="RefSeq" id="WP_243329150.1">
    <property type="nucleotide sequence ID" value="NZ_AP027081.1"/>
</dbReference>
<dbReference type="Pfam" id="PF01012">
    <property type="entry name" value="ETF"/>
    <property type="match status" value="1"/>
</dbReference>
<keyword evidence="4" id="KW-1185">Reference proteome</keyword>
<dbReference type="InterPro" id="IPR033948">
    <property type="entry name" value="ETF_beta_N"/>
</dbReference>
<dbReference type="KEGG" id="msea:METESE_33220"/>
<gene>
    <name evidence="3" type="ORF">METESE_33220</name>
</gene>
<evidence type="ECO:0000256" key="1">
    <source>
        <dbReference type="ARBA" id="ARBA00022982"/>
    </source>
</evidence>
<organism evidence="3 4">
    <name type="scientific">Mesoterricola sediminis</name>
    <dbReference type="NCBI Taxonomy" id="2927980"/>
    <lineage>
        <taxon>Bacteria</taxon>
        <taxon>Pseudomonadati</taxon>
        <taxon>Acidobacteriota</taxon>
        <taxon>Holophagae</taxon>
        <taxon>Holophagales</taxon>
        <taxon>Holophagaceae</taxon>
        <taxon>Mesoterricola</taxon>
    </lineage>
</organism>
<keyword evidence="1" id="KW-0813">Transport</keyword>
<dbReference type="PANTHER" id="PTHR21294">
    <property type="entry name" value="ELECTRON TRANSFER FLAVOPROTEIN BETA-SUBUNIT"/>
    <property type="match status" value="1"/>
</dbReference>
<dbReference type="PANTHER" id="PTHR21294:SF17">
    <property type="entry name" value="PROTEIN FIXA"/>
    <property type="match status" value="1"/>
</dbReference>
<evidence type="ECO:0000259" key="2">
    <source>
        <dbReference type="SMART" id="SM00893"/>
    </source>
</evidence>
<dbReference type="InterPro" id="IPR012255">
    <property type="entry name" value="ETF_b"/>
</dbReference>
<dbReference type="Proteomes" id="UP001228113">
    <property type="component" value="Chromosome"/>
</dbReference>
<dbReference type="SMART" id="SM00893">
    <property type="entry name" value="ETF"/>
    <property type="match status" value="1"/>
</dbReference>
<accession>A0AA48KDI9</accession>
<feature type="domain" description="Electron transfer flavoprotein alpha/beta-subunit N-terminal" evidence="2">
    <location>
        <begin position="23"/>
        <end position="213"/>
    </location>
</feature>
<dbReference type="SUPFAM" id="SSF52402">
    <property type="entry name" value="Adenine nucleotide alpha hydrolases-like"/>
    <property type="match status" value="1"/>
</dbReference>
<dbReference type="AlphaFoldDB" id="A0AA48KDI9"/>
<dbReference type="PIRSF" id="PIRSF000090">
    <property type="entry name" value="Beta-ETF"/>
    <property type="match status" value="1"/>
</dbReference>
<evidence type="ECO:0000313" key="3">
    <source>
        <dbReference type="EMBL" id="BDU78364.1"/>
    </source>
</evidence>
<dbReference type="CDD" id="cd01714">
    <property type="entry name" value="ETF_beta"/>
    <property type="match status" value="1"/>
</dbReference>
<dbReference type="InterPro" id="IPR014730">
    <property type="entry name" value="ETF_a/b_N"/>
</dbReference>
<proteinExistence type="predicted"/>
<evidence type="ECO:0000313" key="4">
    <source>
        <dbReference type="Proteomes" id="UP001228113"/>
    </source>
</evidence>
<dbReference type="Gene3D" id="3.40.50.620">
    <property type="entry name" value="HUPs"/>
    <property type="match status" value="1"/>
</dbReference>
<name>A0AA48KDI9_9BACT</name>
<reference evidence="3" key="1">
    <citation type="journal article" date="2023" name="Int. J. Syst. Evol. Microbiol.">
        <title>Mesoterricola silvestris gen. nov., sp. nov., Mesoterricola sediminis sp. nov., Geothrix oryzae sp. nov., Geothrix edaphica sp. nov., Geothrix rubra sp. nov., and Geothrix limicola sp. nov., six novel members of Acidobacteriota isolated from soils.</title>
        <authorList>
            <person name="Itoh H."/>
            <person name="Sugisawa Y."/>
            <person name="Mise K."/>
            <person name="Xu Z."/>
            <person name="Kuniyasu M."/>
            <person name="Ushijima N."/>
            <person name="Kawano K."/>
            <person name="Kobayashi E."/>
            <person name="Shiratori Y."/>
            <person name="Masuda Y."/>
            <person name="Senoo K."/>
        </authorList>
    </citation>
    <scope>NUCLEOTIDE SEQUENCE</scope>
    <source>
        <strain evidence="3">W786</strain>
    </source>
</reference>
<dbReference type="EMBL" id="AP027081">
    <property type="protein sequence ID" value="BDU78364.1"/>
    <property type="molecule type" value="Genomic_DNA"/>
</dbReference>
<protein>
    <submittedName>
        <fullName evidence="3">Electron transfer flavoprotein FixB</fullName>
    </submittedName>
</protein>
<sequence>MPQILVCFKWVLDEQDIKIRPEDLSLDTSRAKGKISDFDRNALEAAAQLVEAQGGRVDALTFGGPAVKNALKDVLSRGADQVLWIADPLAERADARVTAQVLAAAIRKHGPYDLILCGEGSSDAFNQQLPVRLAALLGLPCVSFAQALTVAGDRLRATRKLGDCVEEVETALPAVASVLSEMNKPRIPTLKQVLGAAKKPNQEVKLAELGLTPGQLEPRAVRVGAKGFVMNRKNILFKEPDAAANVARLAASLAAEGMC</sequence>